<evidence type="ECO:0000313" key="2">
    <source>
        <dbReference type="Proteomes" id="UP001056120"/>
    </source>
</evidence>
<evidence type="ECO:0000313" key="1">
    <source>
        <dbReference type="EMBL" id="KAI3810858.1"/>
    </source>
</evidence>
<dbReference type="EMBL" id="CM042024">
    <property type="protein sequence ID" value="KAI3810858.1"/>
    <property type="molecule type" value="Genomic_DNA"/>
</dbReference>
<comment type="caution">
    <text evidence="1">The sequence shown here is derived from an EMBL/GenBank/DDBJ whole genome shotgun (WGS) entry which is preliminary data.</text>
</comment>
<name>A0ACB9ITN1_9ASTR</name>
<accession>A0ACB9ITN1</accession>
<protein>
    <submittedName>
        <fullName evidence="1">Uncharacterized protein</fullName>
    </submittedName>
</protein>
<proteinExistence type="predicted"/>
<reference evidence="2" key="1">
    <citation type="journal article" date="2022" name="Mol. Ecol. Resour.">
        <title>The genomes of chicory, endive, great burdock and yacon provide insights into Asteraceae palaeo-polyploidization history and plant inulin production.</title>
        <authorList>
            <person name="Fan W."/>
            <person name="Wang S."/>
            <person name="Wang H."/>
            <person name="Wang A."/>
            <person name="Jiang F."/>
            <person name="Liu H."/>
            <person name="Zhao H."/>
            <person name="Xu D."/>
            <person name="Zhang Y."/>
        </authorList>
    </citation>
    <scope>NUCLEOTIDE SEQUENCE [LARGE SCALE GENOMIC DNA]</scope>
    <source>
        <strain evidence="2">cv. Yunnan</strain>
    </source>
</reference>
<sequence length="102" mass="10574">MASSSSQAQKRVRLEDTQPHGVTAAGKDQPDAPPPPPPPLHPHQLLNFAPATAAAASTLEAAAASTLEAALGCSEGAVRRAHLGVFLHVTAAPRRLDDSDRR</sequence>
<keyword evidence="2" id="KW-1185">Reference proteome</keyword>
<dbReference type="Proteomes" id="UP001056120">
    <property type="component" value="Linkage Group LG07"/>
</dbReference>
<reference evidence="1 2" key="2">
    <citation type="journal article" date="2022" name="Mol. Ecol. Resour.">
        <title>The genomes of chicory, endive, great burdock and yacon provide insights into Asteraceae paleo-polyploidization history and plant inulin production.</title>
        <authorList>
            <person name="Fan W."/>
            <person name="Wang S."/>
            <person name="Wang H."/>
            <person name="Wang A."/>
            <person name="Jiang F."/>
            <person name="Liu H."/>
            <person name="Zhao H."/>
            <person name="Xu D."/>
            <person name="Zhang Y."/>
        </authorList>
    </citation>
    <scope>NUCLEOTIDE SEQUENCE [LARGE SCALE GENOMIC DNA]</scope>
    <source>
        <strain evidence="2">cv. Yunnan</strain>
        <tissue evidence="1">Leaves</tissue>
    </source>
</reference>
<organism evidence="1 2">
    <name type="scientific">Smallanthus sonchifolius</name>
    <dbReference type="NCBI Taxonomy" id="185202"/>
    <lineage>
        <taxon>Eukaryota</taxon>
        <taxon>Viridiplantae</taxon>
        <taxon>Streptophyta</taxon>
        <taxon>Embryophyta</taxon>
        <taxon>Tracheophyta</taxon>
        <taxon>Spermatophyta</taxon>
        <taxon>Magnoliopsida</taxon>
        <taxon>eudicotyledons</taxon>
        <taxon>Gunneridae</taxon>
        <taxon>Pentapetalae</taxon>
        <taxon>asterids</taxon>
        <taxon>campanulids</taxon>
        <taxon>Asterales</taxon>
        <taxon>Asteraceae</taxon>
        <taxon>Asteroideae</taxon>
        <taxon>Heliantheae alliance</taxon>
        <taxon>Millerieae</taxon>
        <taxon>Smallanthus</taxon>
    </lineage>
</organism>
<gene>
    <name evidence="1" type="ORF">L1987_20481</name>
</gene>